<comment type="caution">
    <text evidence="2">The sequence shown here is derived from an EMBL/GenBank/DDBJ whole genome shotgun (WGS) entry which is preliminary data.</text>
</comment>
<reference evidence="2 3" key="1">
    <citation type="submission" date="2018-09" db="EMBL/GenBank/DDBJ databases">
        <authorList>
            <person name="Wang X."/>
            <person name="Du Z."/>
        </authorList>
    </citation>
    <scope>NUCLEOTIDE SEQUENCE [LARGE SCALE GENOMIC DNA]</scope>
    <source>
        <strain evidence="2 3">N3</strain>
    </source>
</reference>
<feature type="signal peptide" evidence="1">
    <location>
        <begin position="1"/>
        <end position="20"/>
    </location>
</feature>
<dbReference type="EMBL" id="QXML01000004">
    <property type="protein sequence ID" value="RIW15768.1"/>
    <property type="molecule type" value="Genomic_DNA"/>
</dbReference>
<feature type="chain" id="PRO_5019538487" evidence="1">
    <location>
        <begin position="21"/>
        <end position="232"/>
    </location>
</feature>
<accession>A0A418PSD0</accession>
<evidence type="ECO:0000313" key="2">
    <source>
        <dbReference type="EMBL" id="RIW15768.1"/>
    </source>
</evidence>
<dbReference type="RefSeq" id="WP_119477698.1">
    <property type="nucleotide sequence ID" value="NZ_QXML01000004.1"/>
</dbReference>
<keyword evidence="1" id="KW-0732">Signal</keyword>
<evidence type="ECO:0000313" key="3">
    <source>
        <dbReference type="Proteomes" id="UP000283522"/>
    </source>
</evidence>
<protein>
    <submittedName>
        <fullName evidence="2">Uncharacterized protein</fullName>
    </submittedName>
</protein>
<proteinExistence type="predicted"/>
<keyword evidence="3" id="KW-1185">Reference proteome</keyword>
<dbReference type="Proteomes" id="UP000283522">
    <property type="component" value="Unassembled WGS sequence"/>
</dbReference>
<sequence>MKILKITFLAFLGICFGVSAQELQQPLEDFPISNKGYALLKTGEVIEGKIINSTSTRGITKVSLEDESGTRHKISAEDMYEFAVAMNGAVRLQYLMDRGSSVKKLLSKDQPTAKPKDFIIFRNTSVNGEKELLLQLLNPDFDDVFEVFYDPVSRKTFGLEGEYIKWTGDKHRAYFISKNGAPLMKVKKGNYKKSFEVLFGDCQQMLSEVKKPKLEDLGQHINLYNAYCAFSN</sequence>
<name>A0A418PSD0_9BACT</name>
<dbReference type="AlphaFoldDB" id="A0A418PSD0"/>
<organism evidence="2 3">
    <name type="scientific">Algoriphagus lacus</name>
    <dbReference type="NCBI Taxonomy" id="2056311"/>
    <lineage>
        <taxon>Bacteria</taxon>
        <taxon>Pseudomonadati</taxon>
        <taxon>Bacteroidota</taxon>
        <taxon>Cytophagia</taxon>
        <taxon>Cytophagales</taxon>
        <taxon>Cyclobacteriaceae</taxon>
        <taxon>Algoriphagus</taxon>
    </lineage>
</organism>
<evidence type="ECO:0000256" key="1">
    <source>
        <dbReference type="SAM" id="SignalP"/>
    </source>
</evidence>
<dbReference type="OrthoDB" id="821652at2"/>
<gene>
    <name evidence="2" type="ORF">D0X99_10110</name>
</gene>